<organism evidence="1 2">
    <name type="scientific">Botryobasidium botryosum (strain FD-172 SS1)</name>
    <dbReference type="NCBI Taxonomy" id="930990"/>
    <lineage>
        <taxon>Eukaryota</taxon>
        <taxon>Fungi</taxon>
        <taxon>Dikarya</taxon>
        <taxon>Basidiomycota</taxon>
        <taxon>Agaricomycotina</taxon>
        <taxon>Agaricomycetes</taxon>
        <taxon>Cantharellales</taxon>
        <taxon>Botryobasidiaceae</taxon>
        <taxon>Botryobasidium</taxon>
    </lineage>
</organism>
<dbReference type="Proteomes" id="UP000027195">
    <property type="component" value="Unassembled WGS sequence"/>
</dbReference>
<evidence type="ECO:0000313" key="2">
    <source>
        <dbReference type="Proteomes" id="UP000027195"/>
    </source>
</evidence>
<gene>
    <name evidence="1" type="ORF">BOTBODRAFT_173575</name>
</gene>
<dbReference type="InParanoid" id="A0A067MMH6"/>
<sequence>MVSGLSGQGFRDISRETTDSAQLRKYYEVADDLKIRKLIAPTTQAGNVEKYRLLLASALDSQLYNALKAPALALTTNRQKLANTASAYQLTTDRMSSQFPEGATDAQNLAASITDLVIPSVTGVIDFYKDFANRQMSALSSEPTKPSLDNLARERAEAAAEGASKAQNAQYVVLEFKNNSDLAHNRIRRTQQNELQQEYNWKRIELAGKRGKVAQYDWVDVRFAFPPGGASRSSDTAHYRGGFPASDIANLENQMSHISWAAWQMAAVRGIEDSCVLTISSLSQSWAEIMQGTGDLNAYLKLISDVPSTAGALAENAKQTWQNLNGNLGQW</sequence>
<dbReference type="EMBL" id="KL198030">
    <property type="protein sequence ID" value="KDQ15910.1"/>
    <property type="molecule type" value="Genomic_DNA"/>
</dbReference>
<dbReference type="OrthoDB" id="3046667at2759"/>
<reference evidence="2" key="1">
    <citation type="journal article" date="2014" name="Proc. Natl. Acad. Sci. U.S.A.">
        <title>Extensive sampling of basidiomycete genomes demonstrates inadequacy of the white-rot/brown-rot paradigm for wood decay fungi.</title>
        <authorList>
            <person name="Riley R."/>
            <person name="Salamov A.A."/>
            <person name="Brown D.W."/>
            <person name="Nagy L.G."/>
            <person name="Floudas D."/>
            <person name="Held B.W."/>
            <person name="Levasseur A."/>
            <person name="Lombard V."/>
            <person name="Morin E."/>
            <person name="Otillar R."/>
            <person name="Lindquist E.A."/>
            <person name="Sun H."/>
            <person name="LaButti K.M."/>
            <person name="Schmutz J."/>
            <person name="Jabbour D."/>
            <person name="Luo H."/>
            <person name="Baker S.E."/>
            <person name="Pisabarro A.G."/>
            <person name="Walton J.D."/>
            <person name="Blanchette R.A."/>
            <person name="Henrissat B."/>
            <person name="Martin F."/>
            <person name="Cullen D."/>
            <person name="Hibbett D.S."/>
            <person name="Grigoriev I.V."/>
        </authorList>
    </citation>
    <scope>NUCLEOTIDE SEQUENCE [LARGE SCALE GENOMIC DNA]</scope>
    <source>
        <strain evidence="2">FD-172 SS1</strain>
    </source>
</reference>
<protein>
    <submittedName>
        <fullName evidence="1">Uncharacterized protein</fullName>
    </submittedName>
</protein>
<evidence type="ECO:0000313" key="1">
    <source>
        <dbReference type="EMBL" id="KDQ15910.1"/>
    </source>
</evidence>
<keyword evidence="2" id="KW-1185">Reference proteome</keyword>
<dbReference type="HOGENOM" id="CLU_839344_0_0_1"/>
<dbReference type="AlphaFoldDB" id="A0A067MMH6"/>
<accession>A0A067MMH6</accession>
<proteinExistence type="predicted"/>
<name>A0A067MMH6_BOTB1</name>